<evidence type="ECO:0000313" key="2">
    <source>
        <dbReference type="EMBL" id="OCT87375.1"/>
    </source>
</evidence>
<keyword evidence="1" id="KW-0812">Transmembrane</keyword>
<evidence type="ECO:0000313" key="3">
    <source>
        <dbReference type="Proteomes" id="UP000694892"/>
    </source>
</evidence>
<dbReference type="Proteomes" id="UP000694892">
    <property type="component" value="Chromosome 3S"/>
</dbReference>
<keyword evidence="1" id="KW-0472">Membrane</keyword>
<reference evidence="3" key="1">
    <citation type="journal article" date="2016" name="Nature">
        <title>Genome evolution in the allotetraploid frog Xenopus laevis.</title>
        <authorList>
            <person name="Session A.M."/>
            <person name="Uno Y."/>
            <person name="Kwon T."/>
            <person name="Chapman J.A."/>
            <person name="Toyoda A."/>
            <person name="Takahashi S."/>
            <person name="Fukui A."/>
            <person name="Hikosaka A."/>
            <person name="Suzuki A."/>
            <person name="Kondo M."/>
            <person name="van Heeringen S.J."/>
            <person name="Quigley I."/>
            <person name="Heinz S."/>
            <person name="Ogino H."/>
            <person name="Ochi H."/>
            <person name="Hellsten U."/>
            <person name="Lyons J.B."/>
            <person name="Simakov O."/>
            <person name="Putnam N."/>
            <person name="Stites J."/>
            <person name="Kuroki Y."/>
            <person name="Tanaka T."/>
            <person name="Michiue T."/>
            <person name="Watanabe M."/>
            <person name="Bogdanovic O."/>
            <person name="Lister R."/>
            <person name="Georgiou G."/>
            <person name="Paranjpe S.S."/>
            <person name="van Kruijsbergen I."/>
            <person name="Shu S."/>
            <person name="Carlson J."/>
            <person name="Kinoshita T."/>
            <person name="Ohta Y."/>
            <person name="Mawaribuchi S."/>
            <person name="Jenkins J."/>
            <person name="Grimwood J."/>
            <person name="Schmutz J."/>
            <person name="Mitros T."/>
            <person name="Mozaffari S.V."/>
            <person name="Suzuki Y."/>
            <person name="Haramoto Y."/>
            <person name="Yamamoto T.S."/>
            <person name="Takagi C."/>
            <person name="Heald R."/>
            <person name="Miller K."/>
            <person name="Haudenschild C."/>
            <person name="Kitzman J."/>
            <person name="Nakayama T."/>
            <person name="Izutsu Y."/>
            <person name="Robert J."/>
            <person name="Fortriede J."/>
            <person name="Burns K."/>
            <person name="Lotay V."/>
            <person name="Karimi K."/>
            <person name="Yasuoka Y."/>
            <person name="Dichmann D.S."/>
            <person name="Flajnik M.F."/>
            <person name="Houston D.W."/>
            <person name="Shendure J."/>
            <person name="DuPasquier L."/>
            <person name="Vize P.D."/>
            <person name="Zorn A.M."/>
            <person name="Ito M."/>
            <person name="Marcotte E.M."/>
            <person name="Wallingford J.B."/>
            <person name="Ito Y."/>
            <person name="Asashima M."/>
            <person name="Ueno N."/>
            <person name="Matsuda Y."/>
            <person name="Veenstra G.J."/>
            <person name="Fujiyama A."/>
            <person name="Harland R.M."/>
            <person name="Taira M."/>
            <person name="Rokhsar D.S."/>
        </authorList>
    </citation>
    <scope>NUCLEOTIDE SEQUENCE [LARGE SCALE GENOMIC DNA]</scope>
    <source>
        <strain evidence="3">J</strain>
    </source>
</reference>
<protein>
    <submittedName>
        <fullName evidence="2">Uncharacterized protein</fullName>
    </submittedName>
</protein>
<proteinExistence type="predicted"/>
<name>A0A974DAR1_XENLA</name>
<dbReference type="AlphaFoldDB" id="A0A974DAR1"/>
<feature type="transmembrane region" description="Helical" evidence="1">
    <location>
        <begin position="35"/>
        <end position="55"/>
    </location>
</feature>
<keyword evidence="1" id="KW-1133">Transmembrane helix</keyword>
<organism evidence="2 3">
    <name type="scientific">Xenopus laevis</name>
    <name type="common">African clawed frog</name>
    <dbReference type="NCBI Taxonomy" id="8355"/>
    <lineage>
        <taxon>Eukaryota</taxon>
        <taxon>Metazoa</taxon>
        <taxon>Chordata</taxon>
        <taxon>Craniata</taxon>
        <taxon>Vertebrata</taxon>
        <taxon>Euteleostomi</taxon>
        <taxon>Amphibia</taxon>
        <taxon>Batrachia</taxon>
        <taxon>Anura</taxon>
        <taxon>Pipoidea</taxon>
        <taxon>Pipidae</taxon>
        <taxon>Xenopodinae</taxon>
        <taxon>Xenopus</taxon>
        <taxon>Xenopus</taxon>
    </lineage>
</organism>
<accession>A0A974DAR1</accession>
<gene>
    <name evidence="2" type="ORF">XELAEV_18021075mg</name>
</gene>
<evidence type="ECO:0000256" key="1">
    <source>
        <dbReference type="SAM" id="Phobius"/>
    </source>
</evidence>
<dbReference type="EMBL" id="CM004471">
    <property type="protein sequence ID" value="OCT87375.1"/>
    <property type="molecule type" value="Genomic_DNA"/>
</dbReference>
<sequence>MLLCLEIKKTNCRICFIVNFLRPARRQQCIEANRIVHLSLLHICLKIVAYVYLFLEWHLIKKKKLNEIKTIMHNEFLLLSCSESKHQIGCYEVHCYASAIAIL</sequence>